<evidence type="ECO:0000259" key="2">
    <source>
        <dbReference type="Pfam" id="PF14920"/>
    </source>
</evidence>
<protein>
    <recommendedName>
        <fullName evidence="2">MDN2-binding protein C-terminal domain-containing protein</fullName>
    </recommendedName>
</protein>
<dbReference type="AlphaFoldDB" id="A0A3R7QXQ8"/>
<dbReference type="Proteomes" id="UP000283509">
    <property type="component" value="Unassembled WGS sequence"/>
</dbReference>
<accession>A0A3R7QXQ8</accession>
<dbReference type="PANTHER" id="PTHR14382:SF1">
    <property type="entry name" value="MDM2-BINDING PROTEIN"/>
    <property type="match status" value="1"/>
</dbReference>
<reference evidence="3 4" key="1">
    <citation type="submission" date="2018-04" db="EMBL/GenBank/DDBJ databases">
        <authorList>
            <person name="Zhang X."/>
            <person name="Yuan J."/>
            <person name="Li F."/>
            <person name="Xiang J."/>
        </authorList>
    </citation>
    <scope>NUCLEOTIDE SEQUENCE [LARGE SCALE GENOMIC DNA]</scope>
    <source>
        <tissue evidence="3">Muscle</tissue>
    </source>
</reference>
<evidence type="ECO:0000313" key="4">
    <source>
        <dbReference type="Proteomes" id="UP000283509"/>
    </source>
</evidence>
<dbReference type="GO" id="GO:0034501">
    <property type="term" value="P:protein localization to kinetochore"/>
    <property type="evidence" value="ECO:0007669"/>
    <property type="project" value="TreeGrafter"/>
</dbReference>
<dbReference type="GO" id="GO:0000776">
    <property type="term" value="C:kinetochore"/>
    <property type="evidence" value="ECO:0007669"/>
    <property type="project" value="TreeGrafter"/>
</dbReference>
<gene>
    <name evidence="3" type="ORF">C7M84_024570</name>
</gene>
<reference evidence="3 4" key="2">
    <citation type="submission" date="2019-01" db="EMBL/GenBank/DDBJ databases">
        <title>The decoding of complex shrimp genome reveals the adaptation for benthos swimmer, frequently molting mechanism and breeding impact on genome.</title>
        <authorList>
            <person name="Sun Y."/>
            <person name="Gao Y."/>
            <person name="Yu Y."/>
        </authorList>
    </citation>
    <scope>NUCLEOTIDE SEQUENCE [LARGE SCALE GENOMIC DNA]</scope>
    <source>
        <tissue evidence="3">Muscle</tissue>
    </source>
</reference>
<feature type="domain" description="MDN2-binding protein C-terminal" evidence="2">
    <location>
        <begin position="181"/>
        <end position="436"/>
    </location>
</feature>
<dbReference type="Pfam" id="PF14920">
    <property type="entry name" value="MTBP_C"/>
    <property type="match status" value="1"/>
</dbReference>
<dbReference type="OrthoDB" id="6341671at2759"/>
<dbReference type="GO" id="GO:0031396">
    <property type="term" value="P:regulation of protein ubiquitination"/>
    <property type="evidence" value="ECO:0007669"/>
    <property type="project" value="InterPro"/>
</dbReference>
<dbReference type="PANTHER" id="PTHR14382">
    <property type="entry name" value="MDM2-BINDING PROTEIN"/>
    <property type="match status" value="1"/>
</dbReference>
<keyword evidence="4" id="KW-1185">Reference proteome</keyword>
<comment type="caution">
    <text evidence="3">The sequence shown here is derived from an EMBL/GenBank/DDBJ whole genome shotgun (WGS) entry which is preliminary data.</text>
</comment>
<dbReference type="GO" id="GO:0007089">
    <property type="term" value="P:traversing start control point of mitotic cell cycle"/>
    <property type="evidence" value="ECO:0007669"/>
    <property type="project" value="TreeGrafter"/>
</dbReference>
<name>A0A3R7QXQ8_PENVA</name>
<feature type="compositionally biased region" description="Basic and acidic residues" evidence="1">
    <location>
        <begin position="253"/>
        <end position="271"/>
    </location>
</feature>
<evidence type="ECO:0000313" key="3">
    <source>
        <dbReference type="EMBL" id="ROT82278.1"/>
    </source>
</evidence>
<dbReference type="InterPro" id="IPR029418">
    <property type="entry name" value="MTBP_C"/>
</dbReference>
<dbReference type="EMBL" id="QCYY01000851">
    <property type="protein sequence ID" value="ROT82278.1"/>
    <property type="molecule type" value="Genomic_DNA"/>
</dbReference>
<dbReference type="InterPro" id="IPR039061">
    <property type="entry name" value="MTBP"/>
</dbReference>
<organism evidence="3 4">
    <name type="scientific">Penaeus vannamei</name>
    <name type="common">Whiteleg shrimp</name>
    <name type="synonym">Litopenaeus vannamei</name>
    <dbReference type="NCBI Taxonomy" id="6689"/>
    <lineage>
        <taxon>Eukaryota</taxon>
        <taxon>Metazoa</taxon>
        <taxon>Ecdysozoa</taxon>
        <taxon>Arthropoda</taxon>
        <taxon>Crustacea</taxon>
        <taxon>Multicrustacea</taxon>
        <taxon>Malacostraca</taxon>
        <taxon>Eumalacostraca</taxon>
        <taxon>Eucarida</taxon>
        <taxon>Decapoda</taxon>
        <taxon>Dendrobranchiata</taxon>
        <taxon>Penaeoidea</taxon>
        <taxon>Penaeidae</taxon>
        <taxon>Penaeus</taxon>
    </lineage>
</organism>
<sequence>MWRGQLAVTEEGTGSSMVLPECVVQCISGQPALGADPKQISGRLARAGRPVHELDEETRRELEAAASEELLRCLLLMPAHPAKLPENTLPVLPETSISTTQWPEYVALAEAEIEAERCLQAKHQAGDLLGGLAPPPPPDAILTLEAAQLTKLFTKSGQPSERVRQRMTKHVSCGPYPFKSKLSLQEVKGLLWPEALYARHHGIYYNVDERHEKFAEHCNQVRARYIRQETASTCTVFQDKEVAYVTVSSHKLASKDKDQKATKSTKEDQGRTGKRYSARLNDADNASLKSDHSSRQPGQVLRRSPRKHPKQSENMSKRSPRKSGDGSRKSAGLGNLMKPSDLLQPSAARGPLRSANPHSKRYPKPADLSDLHKQKLRMAVVEALDQEGIKMKDPLFKVCFKKLFTVCRPFALDVIGQGSTSRNMEKIAKSHVKQVIEFERFKTKKR</sequence>
<proteinExistence type="predicted"/>
<feature type="region of interest" description="Disordered" evidence="1">
    <location>
        <begin position="248"/>
        <end position="366"/>
    </location>
</feature>
<evidence type="ECO:0000256" key="1">
    <source>
        <dbReference type="SAM" id="MobiDB-lite"/>
    </source>
</evidence>
<dbReference type="STRING" id="6689.A0A3R7QXQ8"/>